<dbReference type="AlphaFoldDB" id="A0A6P6DTZ5"/>
<evidence type="ECO:0000313" key="8">
    <source>
        <dbReference type="RefSeq" id="XP_023563168.1"/>
    </source>
</evidence>
<dbReference type="Gene3D" id="3.10.100.10">
    <property type="entry name" value="Mannose-Binding Protein A, subunit A"/>
    <property type="match status" value="1"/>
</dbReference>
<dbReference type="Proteomes" id="UP000515203">
    <property type="component" value="Unplaced"/>
</dbReference>
<dbReference type="RefSeq" id="XP_023563168.1">
    <property type="nucleotide sequence ID" value="XM_023707400.1"/>
</dbReference>
<organism evidence="7 8">
    <name type="scientific">Octodon degus</name>
    <name type="common">Degu</name>
    <name type="synonym">Sciurus degus</name>
    <dbReference type="NCBI Taxonomy" id="10160"/>
    <lineage>
        <taxon>Eukaryota</taxon>
        <taxon>Metazoa</taxon>
        <taxon>Chordata</taxon>
        <taxon>Craniata</taxon>
        <taxon>Vertebrata</taxon>
        <taxon>Euteleostomi</taxon>
        <taxon>Mammalia</taxon>
        <taxon>Eutheria</taxon>
        <taxon>Euarchontoglires</taxon>
        <taxon>Glires</taxon>
        <taxon>Rodentia</taxon>
        <taxon>Hystricomorpha</taxon>
        <taxon>Octodontidae</taxon>
        <taxon>Octodon</taxon>
    </lineage>
</organism>
<keyword evidence="4" id="KW-1133">Transmembrane helix</keyword>
<dbReference type="GO" id="GO:0030246">
    <property type="term" value="F:carbohydrate binding"/>
    <property type="evidence" value="ECO:0007669"/>
    <property type="project" value="UniProtKB-KW"/>
</dbReference>
<dbReference type="InterPro" id="IPR016186">
    <property type="entry name" value="C-type_lectin-like/link_sf"/>
</dbReference>
<keyword evidence="2" id="KW-0812">Transmembrane</keyword>
<dbReference type="CTD" id="10219"/>
<dbReference type="Pfam" id="PF00059">
    <property type="entry name" value="Lectin_C"/>
    <property type="match status" value="1"/>
</dbReference>
<dbReference type="PROSITE" id="PS50041">
    <property type="entry name" value="C_TYPE_LECTIN_2"/>
    <property type="match status" value="1"/>
</dbReference>
<dbReference type="InterPro" id="IPR033992">
    <property type="entry name" value="NKR-like_CTLD"/>
</dbReference>
<evidence type="ECO:0000256" key="4">
    <source>
        <dbReference type="ARBA" id="ARBA00022989"/>
    </source>
</evidence>
<proteinExistence type="predicted"/>
<reference evidence="8" key="1">
    <citation type="submission" date="2025-08" db="UniProtKB">
        <authorList>
            <consortium name="RefSeq"/>
        </authorList>
    </citation>
    <scope>IDENTIFICATION</scope>
</reference>
<evidence type="ECO:0000256" key="5">
    <source>
        <dbReference type="ARBA" id="ARBA00023136"/>
    </source>
</evidence>
<dbReference type="InterPro" id="IPR016187">
    <property type="entry name" value="CTDL_fold"/>
</dbReference>
<keyword evidence="7" id="KW-1185">Reference proteome</keyword>
<comment type="subcellular location">
    <subcellularLocation>
        <location evidence="1">Membrane</location>
        <topology evidence="1">Single-pass membrane protein</topology>
    </subcellularLocation>
</comment>
<dbReference type="InterPro" id="IPR001304">
    <property type="entry name" value="C-type_lectin-like"/>
</dbReference>
<evidence type="ECO:0000313" key="7">
    <source>
        <dbReference type="Proteomes" id="UP000515203"/>
    </source>
</evidence>
<keyword evidence="3" id="KW-0430">Lectin</keyword>
<feature type="domain" description="C-type lectin" evidence="6">
    <location>
        <begin position="49"/>
        <end position="152"/>
    </location>
</feature>
<dbReference type="GO" id="GO:0016020">
    <property type="term" value="C:membrane"/>
    <property type="evidence" value="ECO:0007669"/>
    <property type="project" value="UniProtKB-SubCell"/>
</dbReference>
<sequence>MERRDSAIYSTVELPTVVEAQDDCRLQRKGLHGSTRASCPSCPDFWVKYGNHCYYFSVEKKDWNSSLEFCTASDAHLLRLMDNQEMSHIQHLINKDYYWIGLRKNSSWRWEDGSALNFSRVSSNSFVQRCGVINVHGLQSSSCEVPLQWICKKLRL</sequence>
<dbReference type="SMART" id="SM00034">
    <property type="entry name" value="CLECT"/>
    <property type="match status" value="1"/>
</dbReference>
<name>A0A6P6DTZ5_OCTDE</name>
<dbReference type="PANTHER" id="PTHR47648:SF1">
    <property type="entry name" value="KILLER CELL LECTIN-LIKE RECEPTOR SUBFAMILY G MEMBER 1"/>
    <property type="match status" value="1"/>
</dbReference>
<dbReference type="CDD" id="cd03593">
    <property type="entry name" value="CLECT_NK_receptors_like"/>
    <property type="match status" value="1"/>
</dbReference>
<evidence type="ECO:0000259" key="6">
    <source>
        <dbReference type="PROSITE" id="PS50041"/>
    </source>
</evidence>
<dbReference type="InterPro" id="IPR042190">
    <property type="entry name" value="KLRG1"/>
</dbReference>
<gene>
    <name evidence="8" type="primary">Klrg1</name>
</gene>
<accession>A0A6P6DTZ5</accession>
<dbReference type="GeneID" id="101570656"/>
<evidence type="ECO:0000256" key="1">
    <source>
        <dbReference type="ARBA" id="ARBA00004167"/>
    </source>
</evidence>
<dbReference type="SUPFAM" id="SSF56436">
    <property type="entry name" value="C-type lectin-like"/>
    <property type="match status" value="1"/>
</dbReference>
<keyword evidence="5" id="KW-0472">Membrane</keyword>
<evidence type="ECO:0000256" key="3">
    <source>
        <dbReference type="ARBA" id="ARBA00022734"/>
    </source>
</evidence>
<evidence type="ECO:0000256" key="2">
    <source>
        <dbReference type="ARBA" id="ARBA00022692"/>
    </source>
</evidence>
<dbReference type="PANTHER" id="PTHR47648">
    <property type="entry name" value="KILLER CELL LECTIN-LIKE RECEPTOR SUBFAMILY G MEMBER 1"/>
    <property type="match status" value="1"/>
</dbReference>
<protein>
    <submittedName>
        <fullName evidence="8">Killer cell lectin-like receptor subfamily G member 1 isoform X2</fullName>
    </submittedName>
</protein>